<sequence length="129" mass="14086">MAKRYRTITEQLGSLLLIFEVFSVGLCGLAIFGLRALPAWIALGGAALFIVLMLVGVYVLRFSWGRWYVLALHLALVMAGLVNGAMYVVGGLFLAIWLYCMVRGGKIDAERAPVIAEYERAQAAESSSK</sequence>
<dbReference type="RefSeq" id="WP_066056278.1">
    <property type="nucleotide sequence ID" value="NZ_JBHUNF010000003.1"/>
</dbReference>
<evidence type="ECO:0000313" key="3">
    <source>
        <dbReference type="Proteomes" id="UP001597453"/>
    </source>
</evidence>
<comment type="caution">
    <text evidence="2">The sequence shown here is derived from an EMBL/GenBank/DDBJ whole genome shotgun (WGS) entry which is preliminary data.</text>
</comment>
<feature type="transmembrane region" description="Helical" evidence="1">
    <location>
        <begin position="67"/>
        <end position="99"/>
    </location>
</feature>
<reference evidence="3" key="1">
    <citation type="journal article" date="2019" name="Int. J. Syst. Evol. Microbiol.">
        <title>The Global Catalogue of Microorganisms (GCM) 10K type strain sequencing project: providing services to taxonomists for standard genome sequencing and annotation.</title>
        <authorList>
            <consortium name="The Broad Institute Genomics Platform"/>
            <consortium name="The Broad Institute Genome Sequencing Center for Infectious Disease"/>
            <person name="Wu L."/>
            <person name="Ma J."/>
        </authorList>
    </citation>
    <scope>NUCLEOTIDE SEQUENCE [LARGE SCALE GENOMIC DNA]</scope>
    <source>
        <strain evidence="3">TISTR 1511</strain>
    </source>
</reference>
<keyword evidence="1" id="KW-1133">Transmembrane helix</keyword>
<organism evidence="2 3">
    <name type="scientific">Gulosibacter bifidus</name>
    <dbReference type="NCBI Taxonomy" id="272239"/>
    <lineage>
        <taxon>Bacteria</taxon>
        <taxon>Bacillati</taxon>
        <taxon>Actinomycetota</taxon>
        <taxon>Actinomycetes</taxon>
        <taxon>Micrococcales</taxon>
        <taxon>Microbacteriaceae</taxon>
        <taxon>Gulosibacter</taxon>
    </lineage>
</organism>
<evidence type="ECO:0000256" key="1">
    <source>
        <dbReference type="SAM" id="Phobius"/>
    </source>
</evidence>
<proteinExistence type="predicted"/>
<keyword evidence="3" id="KW-1185">Reference proteome</keyword>
<gene>
    <name evidence="2" type="ORF">ACFSUQ_06075</name>
</gene>
<dbReference type="EMBL" id="JBHUNF010000003">
    <property type="protein sequence ID" value="MFD2674865.1"/>
    <property type="molecule type" value="Genomic_DNA"/>
</dbReference>
<keyword evidence="1" id="KW-0472">Membrane</keyword>
<feature type="transmembrane region" description="Helical" evidence="1">
    <location>
        <begin position="12"/>
        <end position="34"/>
    </location>
</feature>
<evidence type="ECO:0000313" key="2">
    <source>
        <dbReference type="EMBL" id="MFD2674865.1"/>
    </source>
</evidence>
<dbReference type="Proteomes" id="UP001597453">
    <property type="component" value="Unassembled WGS sequence"/>
</dbReference>
<name>A0ABW5RJL1_9MICO</name>
<dbReference type="Pfam" id="PF14017">
    <property type="entry name" value="DUF4233"/>
    <property type="match status" value="1"/>
</dbReference>
<feature type="transmembrane region" description="Helical" evidence="1">
    <location>
        <begin position="40"/>
        <end position="60"/>
    </location>
</feature>
<keyword evidence="1" id="KW-0812">Transmembrane</keyword>
<dbReference type="InterPro" id="IPR025327">
    <property type="entry name" value="DUF4233"/>
</dbReference>
<protein>
    <submittedName>
        <fullName evidence="2">DUF4233 domain-containing protein</fullName>
    </submittedName>
</protein>
<accession>A0ABW5RJL1</accession>